<accession>A0A6L9XTA5</accession>
<evidence type="ECO:0000313" key="2">
    <source>
        <dbReference type="Proteomes" id="UP000474967"/>
    </source>
</evidence>
<organism evidence="1 2">
    <name type="scientific">Leifsonia tongyongensis</name>
    <dbReference type="NCBI Taxonomy" id="1268043"/>
    <lineage>
        <taxon>Bacteria</taxon>
        <taxon>Bacillati</taxon>
        <taxon>Actinomycetota</taxon>
        <taxon>Actinomycetes</taxon>
        <taxon>Micrococcales</taxon>
        <taxon>Microbacteriaceae</taxon>
        <taxon>Leifsonia</taxon>
    </lineage>
</organism>
<keyword evidence="2" id="KW-1185">Reference proteome</keyword>
<comment type="caution">
    <text evidence="1">The sequence shown here is derived from an EMBL/GenBank/DDBJ whole genome shotgun (WGS) entry which is preliminary data.</text>
</comment>
<reference evidence="1 2" key="1">
    <citation type="journal article" date="2014" name="J. Microbiol.">
        <title>Diaminobutyricibacter tongyongensis gen. nov., sp. nov. and Homoserinibacter gongjuensis gen. nov., sp. nov. belong to the family Microbacteriaceae.</title>
        <authorList>
            <person name="Kim S.J."/>
            <person name="Ahn J.H."/>
            <person name="Weon H.Y."/>
            <person name="Hamada M."/>
            <person name="Suzuki K."/>
            <person name="Kwon S.W."/>
        </authorList>
    </citation>
    <scope>NUCLEOTIDE SEQUENCE [LARGE SCALE GENOMIC DNA]</scope>
    <source>
        <strain evidence="1 2">NBRC 108724</strain>
    </source>
</reference>
<name>A0A6L9XTA5_9MICO</name>
<dbReference type="Proteomes" id="UP000474967">
    <property type="component" value="Unassembled WGS sequence"/>
</dbReference>
<gene>
    <name evidence="1" type="ORF">G3T36_01860</name>
</gene>
<dbReference type="AlphaFoldDB" id="A0A6L9XTA5"/>
<proteinExistence type="predicted"/>
<sequence>MRLIPVKSDGRTSIAEAAITLAEAVSQNNISRAYRVLVQVADDLTAPDPAAAEIPVDIRNVPGPLRERGVLIDVDELTSA</sequence>
<protein>
    <submittedName>
        <fullName evidence="1">Uncharacterized protein</fullName>
    </submittedName>
</protein>
<evidence type="ECO:0000313" key="1">
    <source>
        <dbReference type="EMBL" id="NEN04609.1"/>
    </source>
</evidence>
<dbReference type="EMBL" id="JAAGWY010000001">
    <property type="protein sequence ID" value="NEN04609.1"/>
    <property type="molecule type" value="Genomic_DNA"/>
</dbReference>
<dbReference type="RefSeq" id="WP_163287711.1">
    <property type="nucleotide sequence ID" value="NZ_JAAGWY010000001.1"/>
</dbReference>